<organism evidence="5 6">
    <name type="scientific">[Torrubiella] hemipterigena</name>
    <dbReference type="NCBI Taxonomy" id="1531966"/>
    <lineage>
        <taxon>Eukaryota</taxon>
        <taxon>Fungi</taxon>
        <taxon>Dikarya</taxon>
        <taxon>Ascomycota</taxon>
        <taxon>Pezizomycotina</taxon>
        <taxon>Sordariomycetes</taxon>
        <taxon>Hypocreomycetidae</taxon>
        <taxon>Hypocreales</taxon>
        <taxon>Clavicipitaceae</taxon>
        <taxon>Clavicipitaceae incertae sedis</taxon>
        <taxon>'Torrubiella' clade</taxon>
    </lineage>
</organism>
<evidence type="ECO:0000256" key="1">
    <source>
        <dbReference type="PIRSR" id="PIRSR610347-1"/>
    </source>
</evidence>
<name>A0A0A1T7I4_9HYPO</name>
<feature type="active site" description="Nucleophile" evidence="1">
    <location>
        <position position="199"/>
    </location>
</feature>
<feature type="compositionally biased region" description="Basic and acidic residues" evidence="4">
    <location>
        <begin position="61"/>
        <end position="80"/>
    </location>
</feature>
<dbReference type="AlphaFoldDB" id="A0A0A1T7I4"/>
<evidence type="ECO:0008006" key="7">
    <source>
        <dbReference type="Google" id="ProtNLM"/>
    </source>
</evidence>
<dbReference type="CDD" id="cd09122">
    <property type="entry name" value="PLDc_Tdp1_1"/>
    <property type="match status" value="1"/>
</dbReference>
<feature type="site" description="Interaction with DNA" evidence="3">
    <location>
        <position position="452"/>
    </location>
</feature>
<feature type="active site" description="Proton donor/acceptor" evidence="1">
    <location>
        <position position="423"/>
    </location>
</feature>
<dbReference type="InterPro" id="IPR010347">
    <property type="entry name" value="Tdp1"/>
</dbReference>
<reference evidence="5 6" key="1">
    <citation type="journal article" date="2015" name="Genome Announc.">
        <title>Draft Genome Sequence and Gene Annotation of the Entomopathogenic Fungus Verticillium hemipterigenum.</title>
        <authorList>
            <person name="Horn F."/>
            <person name="Habel A."/>
            <person name="Scharf D.H."/>
            <person name="Dworschak J."/>
            <person name="Brakhage A.A."/>
            <person name="Guthke R."/>
            <person name="Hertweck C."/>
            <person name="Linde J."/>
        </authorList>
    </citation>
    <scope>NUCLEOTIDE SEQUENCE [LARGE SCALE GENOMIC DNA]</scope>
</reference>
<dbReference type="PANTHER" id="PTHR12415">
    <property type="entry name" value="TYROSYL-DNA PHOSPHODIESTERASE 1"/>
    <property type="match status" value="1"/>
</dbReference>
<protein>
    <recommendedName>
        <fullName evidence="7">PLD phosphodiesterase domain-containing protein</fullName>
    </recommendedName>
</protein>
<dbReference type="Gene3D" id="3.30.870.10">
    <property type="entry name" value="Endonuclease Chain A"/>
    <property type="match status" value="2"/>
</dbReference>
<accession>A0A0A1T7I4</accession>
<evidence type="ECO:0000313" key="6">
    <source>
        <dbReference type="Proteomes" id="UP000039046"/>
    </source>
</evidence>
<dbReference type="GO" id="GO:0006281">
    <property type="term" value="P:DNA repair"/>
    <property type="evidence" value="ECO:0007669"/>
    <property type="project" value="InterPro"/>
</dbReference>
<evidence type="ECO:0000256" key="2">
    <source>
        <dbReference type="PIRSR" id="PIRSR610347-2"/>
    </source>
</evidence>
<dbReference type="CDD" id="cd09123">
    <property type="entry name" value="PLDc_Tdp1_2"/>
    <property type="match status" value="1"/>
</dbReference>
<evidence type="ECO:0000313" key="5">
    <source>
        <dbReference type="EMBL" id="CEJ81309.1"/>
    </source>
</evidence>
<dbReference type="OrthoDB" id="47785at2759"/>
<evidence type="ECO:0000256" key="4">
    <source>
        <dbReference type="SAM" id="MobiDB-lite"/>
    </source>
</evidence>
<dbReference type="GO" id="GO:0003690">
    <property type="term" value="F:double-stranded DNA binding"/>
    <property type="evidence" value="ECO:0007669"/>
    <property type="project" value="TreeGrafter"/>
</dbReference>
<dbReference type="Pfam" id="PF06087">
    <property type="entry name" value="Tyr-DNA_phospho"/>
    <property type="match status" value="1"/>
</dbReference>
<dbReference type="PANTHER" id="PTHR12415:SF4">
    <property type="entry name" value="TYROSYL-DNA PHOSPHODIESTERASE DOMAIN-CONTAINING PROTEIN"/>
    <property type="match status" value="1"/>
</dbReference>
<dbReference type="Pfam" id="PF02809">
    <property type="entry name" value="UIM"/>
    <property type="match status" value="1"/>
</dbReference>
<dbReference type="PROSITE" id="PS50330">
    <property type="entry name" value="UIM"/>
    <property type="match status" value="1"/>
</dbReference>
<evidence type="ECO:0000256" key="3">
    <source>
        <dbReference type="PIRSR" id="PIRSR610347-3"/>
    </source>
</evidence>
<gene>
    <name evidence="5" type="ORF">VHEMI01445</name>
</gene>
<proteinExistence type="predicted"/>
<dbReference type="Proteomes" id="UP000039046">
    <property type="component" value="Unassembled WGS sequence"/>
</dbReference>
<dbReference type="SMART" id="SM00726">
    <property type="entry name" value="UIM"/>
    <property type="match status" value="1"/>
</dbReference>
<feature type="region of interest" description="Disordered" evidence="4">
    <location>
        <begin position="31"/>
        <end position="101"/>
    </location>
</feature>
<dbReference type="SUPFAM" id="SSF56024">
    <property type="entry name" value="Phospholipase D/nuclease"/>
    <property type="match status" value="2"/>
</dbReference>
<feature type="region of interest" description="Disordered" evidence="4">
    <location>
        <begin position="1"/>
        <end position="20"/>
    </location>
</feature>
<feature type="binding site" evidence="2">
    <location>
        <position position="425"/>
    </location>
    <ligand>
        <name>substrate</name>
    </ligand>
</feature>
<sequence length="526" mass="58954">MVGKNPIVIDSSSEDEDEDLKRAIALSLQSGEEARADEGLPCKQSASATSALPARPGLGGLDRRKMEEDRLARIQKRKPESPQQENPAKRHHAVAETRHEPRLKFPQPVVKRTWAFGYPRTGDDVKIEEIFDKKNLQLALLSSFTWDEEWLLTKVDVRNTRLMLLAYANDEETKAAMQANTPSNIRFCFPKMNGPGAMHSKLQVLKFPNHLRIAIPTGNLMSYDWGETGVMENMVFLVDLPRLPDKTTYVPTMFSNDLCRFLEESGVDERMISSLQNYDFAATSEVAFVYSRPGSYMGDNLYDNGCNSLAKNITALGLTTVEPVEIDLICSSLGSLNFNFISTIYDACLGTKDGQKTRKRDANDDIMKRFRVYFPTNGTVAQSKGGKQSGGTICVQSKWWNASTFPKGIMRDCINTRAGILSHSKVIYVRYTSLKREDKYAGWAYVGSSNLSESAWGKIVTDKATKQAKITCRNWECGVVMPLANTDTSNTSMVNLKDFERAVPVPMQQPPRPYAANEQPWFFQGP</sequence>
<dbReference type="GO" id="GO:0017005">
    <property type="term" value="F:3'-tyrosyl-DNA phosphodiesterase activity"/>
    <property type="evidence" value="ECO:0007669"/>
    <property type="project" value="TreeGrafter"/>
</dbReference>
<dbReference type="GO" id="GO:0003697">
    <property type="term" value="F:single-stranded DNA binding"/>
    <property type="evidence" value="ECO:0007669"/>
    <property type="project" value="TreeGrafter"/>
</dbReference>
<keyword evidence="6" id="KW-1185">Reference proteome</keyword>
<dbReference type="GO" id="GO:0005634">
    <property type="term" value="C:nucleus"/>
    <property type="evidence" value="ECO:0007669"/>
    <property type="project" value="InterPro"/>
</dbReference>
<dbReference type="STRING" id="1531966.A0A0A1T7I4"/>
<feature type="binding site" evidence="2">
    <location>
        <position position="201"/>
    </location>
    <ligand>
        <name>substrate</name>
    </ligand>
</feature>
<dbReference type="HOGENOM" id="CLU_007773_2_0_1"/>
<dbReference type="EMBL" id="CDHN01000001">
    <property type="protein sequence ID" value="CEJ81309.1"/>
    <property type="molecule type" value="Genomic_DNA"/>
</dbReference>
<dbReference type="InterPro" id="IPR003903">
    <property type="entry name" value="UIM_dom"/>
</dbReference>